<dbReference type="Gene3D" id="3.40.50.150">
    <property type="entry name" value="Vaccinia Virus protein VP39"/>
    <property type="match status" value="1"/>
</dbReference>
<dbReference type="PROSITE" id="PS00092">
    <property type="entry name" value="N6_MTASE"/>
    <property type="match status" value="1"/>
</dbReference>
<dbReference type="PRINTS" id="PR00507">
    <property type="entry name" value="N12N6MTFRASE"/>
</dbReference>
<evidence type="ECO:0000256" key="6">
    <source>
        <dbReference type="ARBA" id="ARBA00023125"/>
    </source>
</evidence>
<feature type="domain" description="Type II methyltransferase M.TaqI-like" evidence="8">
    <location>
        <begin position="117"/>
        <end position="230"/>
    </location>
</feature>
<organism evidence="9 10">
    <name type="scientific">Macrococcoides caseolyticum</name>
    <dbReference type="NCBI Taxonomy" id="69966"/>
    <lineage>
        <taxon>Bacteria</taxon>
        <taxon>Bacillati</taxon>
        <taxon>Bacillota</taxon>
        <taxon>Bacilli</taxon>
        <taxon>Bacillales</taxon>
        <taxon>Staphylococcaceae</taxon>
        <taxon>Macrococcoides</taxon>
    </lineage>
</organism>
<evidence type="ECO:0000313" key="9">
    <source>
        <dbReference type="EMBL" id="PKE25253.1"/>
    </source>
</evidence>
<protein>
    <recommendedName>
        <fullName evidence="1">site-specific DNA-methyltransferase (adenine-specific)</fullName>
        <ecNumber evidence="1">2.1.1.72</ecNumber>
    </recommendedName>
</protein>
<sequence length="501" mass="57962">MESGDLLKTTIDKIEKNRKKNIDRLLNKKKFSQYFTPVEIAKFMAELFDFKKGQKVNLLDPGAGIGMLSTVFCEVAFKQVDKIDVTAIEIDDTLNSIFEENLCLINEDRDLIFKVLNTDFIEWASTAINEQLSLFNLEEKRYSHIIMNPPYKKISSNSNYRKILKEIGADTVNLYSAFVGMSIKLLENEGQLVAILPRSFCNGPYYKSFRELILKETIIEHIHLFESRNEAFKDDGVLQENMIIKLKKSKEKKNIIVSLSSDATFSDYKENEFKFEDIVIPTDKEKFFHIPASNEKKIYELYPSINSSLGDLNLNISTGPIVGFRNKEFLREIPDENCVPLFYPMHIENNDISWIKETKKKANAIIWNDKTDRQLYPKGYYVIIRRFSPKESKMRINSAVVDPIRFEYNAYGFENGINVIHADKNGLSELLAIGLNGYISSTLFDAYFRTFNGHTQVNATDLRQMLFPSKDILMKIGEILKENRSINQEDLDKIIERSLHE</sequence>
<dbReference type="GO" id="GO:0003677">
    <property type="term" value="F:DNA binding"/>
    <property type="evidence" value="ECO:0007669"/>
    <property type="project" value="UniProtKB-KW"/>
</dbReference>
<evidence type="ECO:0000313" key="10">
    <source>
        <dbReference type="Proteomes" id="UP000233482"/>
    </source>
</evidence>
<dbReference type="PANTHER" id="PTHR33841">
    <property type="entry name" value="DNA METHYLTRANSFERASE YEEA-RELATED"/>
    <property type="match status" value="1"/>
</dbReference>
<keyword evidence="6" id="KW-0238">DNA-binding</keyword>
<evidence type="ECO:0000256" key="7">
    <source>
        <dbReference type="ARBA" id="ARBA00047942"/>
    </source>
</evidence>
<dbReference type="SUPFAM" id="SSF53335">
    <property type="entry name" value="S-adenosyl-L-methionine-dependent methyltransferases"/>
    <property type="match status" value="1"/>
</dbReference>
<evidence type="ECO:0000256" key="5">
    <source>
        <dbReference type="ARBA" id="ARBA00022747"/>
    </source>
</evidence>
<dbReference type="GO" id="GO:0009307">
    <property type="term" value="P:DNA restriction-modification system"/>
    <property type="evidence" value="ECO:0007669"/>
    <property type="project" value="UniProtKB-KW"/>
</dbReference>
<evidence type="ECO:0000256" key="3">
    <source>
        <dbReference type="ARBA" id="ARBA00022679"/>
    </source>
</evidence>
<dbReference type="Proteomes" id="UP000233482">
    <property type="component" value="Unassembled WGS sequence"/>
</dbReference>
<accession>A0A855GVZ6</accession>
<dbReference type="InterPro" id="IPR050953">
    <property type="entry name" value="N4_N6_ade-DNA_methylase"/>
</dbReference>
<keyword evidence="5" id="KW-0680">Restriction system</keyword>
<comment type="catalytic activity">
    <reaction evidence="7">
        <text>a 2'-deoxyadenosine in DNA + S-adenosyl-L-methionine = an N(6)-methyl-2'-deoxyadenosine in DNA + S-adenosyl-L-homocysteine + H(+)</text>
        <dbReference type="Rhea" id="RHEA:15197"/>
        <dbReference type="Rhea" id="RHEA-COMP:12418"/>
        <dbReference type="Rhea" id="RHEA-COMP:12419"/>
        <dbReference type="ChEBI" id="CHEBI:15378"/>
        <dbReference type="ChEBI" id="CHEBI:57856"/>
        <dbReference type="ChEBI" id="CHEBI:59789"/>
        <dbReference type="ChEBI" id="CHEBI:90615"/>
        <dbReference type="ChEBI" id="CHEBI:90616"/>
        <dbReference type="EC" id="2.1.1.72"/>
    </reaction>
</comment>
<keyword evidence="3 9" id="KW-0808">Transferase</keyword>
<dbReference type="EMBL" id="PIXC01000037">
    <property type="protein sequence ID" value="PKE25253.1"/>
    <property type="molecule type" value="Genomic_DNA"/>
</dbReference>
<evidence type="ECO:0000259" key="8">
    <source>
        <dbReference type="Pfam" id="PF07669"/>
    </source>
</evidence>
<evidence type="ECO:0000256" key="1">
    <source>
        <dbReference type="ARBA" id="ARBA00011900"/>
    </source>
</evidence>
<dbReference type="InterPro" id="IPR029063">
    <property type="entry name" value="SAM-dependent_MTases_sf"/>
</dbReference>
<comment type="caution">
    <text evidence="9">The sequence shown here is derived from an EMBL/GenBank/DDBJ whole genome shotgun (WGS) entry which is preliminary data.</text>
</comment>
<dbReference type="GO" id="GO:0009007">
    <property type="term" value="F:site-specific DNA-methyltransferase (adenine-specific) activity"/>
    <property type="evidence" value="ECO:0007669"/>
    <property type="project" value="UniProtKB-EC"/>
</dbReference>
<evidence type="ECO:0000256" key="2">
    <source>
        <dbReference type="ARBA" id="ARBA00022603"/>
    </source>
</evidence>
<name>A0A855GVZ6_9STAP</name>
<reference evidence="9 10" key="1">
    <citation type="submission" date="2017-12" db="EMBL/GenBank/DDBJ databases">
        <title>Genomics of Macrococcus caseolyticus.</title>
        <authorList>
            <person name="MacFadyen A.C."/>
            <person name="Paterson G.K."/>
        </authorList>
    </citation>
    <scope>NUCLEOTIDE SEQUENCE [LARGE SCALE GENOMIC DNA]</scope>
    <source>
        <strain evidence="9 10">5788_EF188</strain>
    </source>
</reference>
<evidence type="ECO:0000256" key="4">
    <source>
        <dbReference type="ARBA" id="ARBA00022691"/>
    </source>
</evidence>
<keyword evidence="2 9" id="KW-0489">Methyltransferase</keyword>
<dbReference type="GO" id="GO:0032259">
    <property type="term" value="P:methylation"/>
    <property type="evidence" value="ECO:0007669"/>
    <property type="project" value="UniProtKB-KW"/>
</dbReference>
<dbReference type="EC" id="2.1.1.72" evidence="1"/>
<dbReference type="RefSeq" id="WP_086037958.1">
    <property type="nucleotide sequence ID" value="NZ_CP021058.1"/>
</dbReference>
<proteinExistence type="predicted"/>
<keyword evidence="4" id="KW-0949">S-adenosyl-L-methionine</keyword>
<dbReference type="Pfam" id="PF07669">
    <property type="entry name" value="Eco57I"/>
    <property type="match status" value="1"/>
</dbReference>
<dbReference type="InterPro" id="IPR002052">
    <property type="entry name" value="DNA_methylase_N6_adenine_CS"/>
</dbReference>
<dbReference type="AlphaFoldDB" id="A0A855GVZ6"/>
<dbReference type="PANTHER" id="PTHR33841:SF6">
    <property type="entry name" value="TYPE II METHYLTRANSFERASE M.HINDII"/>
    <property type="match status" value="1"/>
</dbReference>
<gene>
    <name evidence="9" type="ORF">CW686_11250</name>
</gene>
<dbReference type="InterPro" id="IPR011639">
    <property type="entry name" value="MethylTrfase_TaqI-like_dom"/>
</dbReference>